<sequence length="347" mass="39090">MERQTYRDAVRTADTCISQSDGSIIRSSNHTCFGDLALTILAGEICWSRFLRHQFLSLSSLGLSLAGVMWSLWSDFRGQIVVGGFSLILTTACVFFLLVNLSKTVTWYQLTGDRLSYGKLGRRRREVPLADIAWLPVEASPQDDLVISLRGGHMLEFGQAWLPDVTLLRETIRQRMPPPREHLEGELIRVYLATNLVFQAMIAAILLPIGILGCVIMAIAFHPAKPGSLWVFLPLGILIIGVVLVGLYHVLVRPWWGQVAWYRTSEKGLAYRTIFSRTPIERFWSEIDLQNSFPNWGSGDPLSTRGVICFHDGQRLAIDYSMLQNATKLPAFFHRYLRKCPGIVPQG</sequence>
<keyword evidence="1" id="KW-0472">Membrane</keyword>
<feature type="transmembrane region" description="Helical" evidence="1">
    <location>
        <begin position="55"/>
        <end position="73"/>
    </location>
</feature>
<dbReference type="EMBL" id="PUIB01000018">
    <property type="protein sequence ID" value="PQO33115.1"/>
    <property type="molecule type" value="Genomic_DNA"/>
</dbReference>
<keyword evidence="1" id="KW-1133">Transmembrane helix</keyword>
<feature type="transmembrane region" description="Helical" evidence="1">
    <location>
        <begin position="196"/>
        <end position="221"/>
    </location>
</feature>
<feature type="transmembrane region" description="Helical" evidence="1">
    <location>
        <begin position="79"/>
        <end position="99"/>
    </location>
</feature>
<proteinExistence type="predicted"/>
<keyword evidence="1" id="KW-0812">Transmembrane</keyword>
<comment type="caution">
    <text evidence="2">The sequence shown here is derived from an EMBL/GenBank/DDBJ whole genome shotgun (WGS) entry which is preliminary data.</text>
</comment>
<evidence type="ECO:0000313" key="2">
    <source>
        <dbReference type="EMBL" id="PQO33115.1"/>
    </source>
</evidence>
<evidence type="ECO:0000256" key="1">
    <source>
        <dbReference type="SAM" id="Phobius"/>
    </source>
</evidence>
<organism evidence="2 3">
    <name type="scientific">Blastopirellula marina</name>
    <dbReference type="NCBI Taxonomy" id="124"/>
    <lineage>
        <taxon>Bacteria</taxon>
        <taxon>Pseudomonadati</taxon>
        <taxon>Planctomycetota</taxon>
        <taxon>Planctomycetia</taxon>
        <taxon>Pirellulales</taxon>
        <taxon>Pirellulaceae</taxon>
        <taxon>Blastopirellula</taxon>
    </lineage>
</organism>
<dbReference type="AlphaFoldDB" id="A0A2S8FLQ5"/>
<dbReference type="Proteomes" id="UP000239388">
    <property type="component" value="Unassembled WGS sequence"/>
</dbReference>
<evidence type="ECO:0000313" key="3">
    <source>
        <dbReference type="Proteomes" id="UP000239388"/>
    </source>
</evidence>
<protein>
    <submittedName>
        <fullName evidence="2">Uncharacterized protein</fullName>
    </submittedName>
</protein>
<reference evidence="2 3" key="1">
    <citation type="submission" date="2018-02" db="EMBL/GenBank/DDBJ databases">
        <title>Comparative genomes isolates from brazilian mangrove.</title>
        <authorList>
            <person name="Araujo J.E."/>
            <person name="Taketani R.G."/>
            <person name="Silva M.C.P."/>
            <person name="Loureco M.V."/>
            <person name="Andreote F.D."/>
        </authorList>
    </citation>
    <scope>NUCLEOTIDE SEQUENCE [LARGE SCALE GENOMIC DNA]</scope>
    <source>
        <strain evidence="2 3">NAP PRIS-MGV</strain>
    </source>
</reference>
<name>A0A2S8FLQ5_9BACT</name>
<gene>
    <name evidence="2" type="ORF">C5Y98_18465</name>
</gene>
<feature type="transmembrane region" description="Helical" evidence="1">
    <location>
        <begin position="227"/>
        <end position="251"/>
    </location>
</feature>
<accession>A0A2S8FLQ5</accession>